<proteinExistence type="inferred from homology"/>
<evidence type="ECO:0000256" key="8">
    <source>
        <dbReference type="RuleBase" id="RU362002"/>
    </source>
</evidence>
<dbReference type="InterPro" id="IPR024041">
    <property type="entry name" value="NH4_transpt_AmtB-like_dom"/>
</dbReference>
<dbReference type="PANTHER" id="PTHR11730">
    <property type="entry name" value="AMMONIUM TRANSPORTER"/>
    <property type="match status" value="1"/>
</dbReference>
<dbReference type="WBParaSite" id="ACOC_0000938401-mRNA-1">
    <property type="protein sequence ID" value="ACOC_0000938401-mRNA-1"/>
    <property type="gene ID" value="ACOC_0000938401"/>
</dbReference>
<evidence type="ECO:0000256" key="5">
    <source>
        <dbReference type="ARBA" id="ARBA00022989"/>
    </source>
</evidence>
<feature type="transmembrane region" description="Helical" evidence="8">
    <location>
        <begin position="351"/>
        <end position="376"/>
    </location>
</feature>
<feature type="transmembrane region" description="Helical" evidence="8">
    <location>
        <begin position="319"/>
        <end position="339"/>
    </location>
</feature>
<feature type="transmembrane region" description="Helical" evidence="8">
    <location>
        <begin position="228"/>
        <end position="250"/>
    </location>
</feature>
<keyword evidence="5 8" id="KW-1133">Transmembrane helix</keyword>
<evidence type="ECO:0000256" key="6">
    <source>
        <dbReference type="ARBA" id="ARBA00023136"/>
    </source>
</evidence>
<dbReference type="GO" id="GO:0097272">
    <property type="term" value="P:ammonium homeostasis"/>
    <property type="evidence" value="ECO:0007669"/>
    <property type="project" value="TreeGrafter"/>
</dbReference>
<sequence length="484" mass="52847">MSSGENYTAEIIELRREIEQIRQDFADNDNAFFLCSMALVIFFMQCGFAFLEAGAVRSKNTTNILIKNLLDSCISVIGYWSLGWAFAFGDSSNKVVGLFIGHSQFFLSGLINYPMFFYQYAFAATSATIVSGAVAERCEFANYIVYSTLISTVVYPILTHWGWHKEGWMYRGIQTSDIHTTYMDFAGAGIVHLCGGIISLAGAYIIGPRIGRFSKDGNEDPLEIKGHSVPFVALGGFILMFGFLAFNGGSMADIVQPGEGEIVALAMVNTILCGAFAALTFLIIHYLTKGKWTLLLTINACLTGMVSSCAGCNNMEPWASSFTGIGAGLVYLGLSNLLIKMKVDDPLDAFAVHGGGGLWGMLSACIITRKGVAYAIANAIGNNNGLLLCSQAFAQLGWQMICVLAIITWSLLWMIPIFLFLKKIGKLRVAPEIEINGLDIYKHGEAAYPLHAYGHGWDDYEPIKEKSLQNYGKLNSNTESDPQC</sequence>
<evidence type="ECO:0000256" key="2">
    <source>
        <dbReference type="ARBA" id="ARBA00005887"/>
    </source>
</evidence>
<feature type="transmembrane region" description="Helical" evidence="8">
    <location>
        <begin position="68"/>
        <end position="88"/>
    </location>
</feature>
<keyword evidence="11" id="KW-1185">Reference proteome</keyword>
<feature type="transmembrane region" description="Helical" evidence="8">
    <location>
        <begin position="31"/>
        <end position="56"/>
    </location>
</feature>
<organism evidence="12">
    <name type="scientific">Angiostrongylus costaricensis</name>
    <name type="common">Nematode worm</name>
    <dbReference type="NCBI Taxonomy" id="334426"/>
    <lineage>
        <taxon>Eukaryota</taxon>
        <taxon>Metazoa</taxon>
        <taxon>Ecdysozoa</taxon>
        <taxon>Nematoda</taxon>
        <taxon>Chromadorea</taxon>
        <taxon>Rhabditida</taxon>
        <taxon>Rhabditina</taxon>
        <taxon>Rhabditomorpha</taxon>
        <taxon>Strongyloidea</taxon>
        <taxon>Metastrongylidae</taxon>
        <taxon>Angiostrongylus</taxon>
    </lineage>
</organism>
<dbReference type="SUPFAM" id="SSF111352">
    <property type="entry name" value="Ammonium transporter"/>
    <property type="match status" value="1"/>
</dbReference>
<feature type="transmembrane region" description="Helical" evidence="8">
    <location>
        <begin position="143"/>
        <end position="163"/>
    </location>
</feature>
<dbReference type="GO" id="GO:0005886">
    <property type="term" value="C:plasma membrane"/>
    <property type="evidence" value="ECO:0007669"/>
    <property type="project" value="UniProtKB-SubCell"/>
</dbReference>
<dbReference type="STRING" id="334426.A0A0R3PU51"/>
<dbReference type="EMBL" id="UYYA01004288">
    <property type="protein sequence ID" value="VDM60970.1"/>
    <property type="molecule type" value="Genomic_DNA"/>
</dbReference>
<keyword evidence="7 8" id="KW-0924">Ammonia transport</keyword>
<feature type="transmembrane region" description="Helical" evidence="8">
    <location>
        <begin position="183"/>
        <end position="207"/>
    </location>
</feature>
<gene>
    <name evidence="10" type="ORF">ACOC_LOCUS9385</name>
</gene>
<dbReference type="InterPro" id="IPR001905">
    <property type="entry name" value="Ammonium_transpt"/>
</dbReference>
<dbReference type="NCBIfam" id="TIGR00836">
    <property type="entry name" value="amt"/>
    <property type="match status" value="1"/>
</dbReference>
<accession>A0A0R3PU51</accession>
<reference evidence="12" key="1">
    <citation type="submission" date="2017-02" db="UniProtKB">
        <authorList>
            <consortium name="WormBaseParasite"/>
        </authorList>
    </citation>
    <scope>IDENTIFICATION</scope>
</reference>
<comment type="subcellular location">
    <subcellularLocation>
        <location evidence="8">Cell membrane</location>
        <topology evidence="8">Multi-pass membrane protein</topology>
    </subcellularLocation>
    <subcellularLocation>
        <location evidence="1">Membrane</location>
        <topology evidence="1">Multi-pass membrane protein</topology>
    </subcellularLocation>
</comment>
<dbReference type="Proteomes" id="UP000267027">
    <property type="component" value="Unassembled WGS sequence"/>
</dbReference>
<dbReference type="AlphaFoldDB" id="A0A0R3PU51"/>
<keyword evidence="4 8" id="KW-0812">Transmembrane</keyword>
<dbReference type="OrthoDB" id="534912at2759"/>
<feature type="transmembrane region" description="Helical" evidence="8">
    <location>
        <begin position="117"/>
        <end position="136"/>
    </location>
</feature>
<keyword evidence="6 8" id="KW-0472">Membrane</keyword>
<evidence type="ECO:0000256" key="7">
    <source>
        <dbReference type="ARBA" id="ARBA00023177"/>
    </source>
</evidence>
<reference evidence="10 11" key="2">
    <citation type="submission" date="2018-11" db="EMBL/GenBank/DDBJ databases">
        <authorList>
            <consortium name="Pathogen Informatics"/>
        </authorList>
    </citation>
    <scope>NUCLEOTIDE SEQUENCE [LARGE SCALE GENOMIC DNA]</scope>
    <source>
        <strain evidence="10 11">Costa Rica</strain>
    </source>
</reference>
<feature type="transmembrane region" description="Helical" evidence="8">
    <location>
        <begin position="262"/>
        <end position="287"/>
    </location>
</feature>
<evidence type="ECO:0000313" key="12">
    <source>
        <dbReference type="WBParaSite" id="ACOC_0000938401-mRNA-1"/>
    </source>
</evidence>
<evidence type="ECO:0000256" key="3">
    <source>
        <dbReference type="ARBA" id="ARBA00022448"/>
    </source>
</evidence>
<comment type="similarity">
    <text evidence="2 8">Belongs to the ammonia transporter channel (TC 1.A.11.2) family.</text>
</comment>
<dbReference type="GO" id="GO:0008519">
    <property type="term" value="F:ammonium channel activity"/>
    <property type="evidence" value="ECO:0007669"/>
    <property type="project" value="InterPro"/>
</dbReference>
<feature type="domain" description="Ammonium transporter AmtB-like" evidence="9">
    <location>
        <begin position="31"/>
        <end position="448"/>
    </location>
</feature>
<dbReference type="Gene3D" id="1.10.3430.10">
    <property type="entry name" value="Ammonium transporter AmtB like domains"/>
    <property type="match status" value="1"/>
</dbReference>
<keyword evidence="3 8" id="KW-0813">Transport</keyword>
<evidence type="ECO:0000256" key="4">
    <source>
        <dbReference type="ARBA" id="ARBA00022692"/>
    </source>
</evidence>
<evidence type="ECO:0000313" key="10">
    <source>
        <dbReference type="EMBL" id="VDM60970.1"/>
    </source>
</evidence>
<name>A0A0R3PU51_ANGCS</name>
<feature type="transmembrane region" description="Helical" evidence="8">
    <location>
        <begin position="396"/>
        <end position="421"/>
    </location>
</feature>
<dbReference type="FunFam" id="1.10.3430.10:FF:000010">
    <property type="entry name" value="Ammonium transporter"/>
    <property type="match status" value="1"/>
</dbReference>
<evidence type="ECO:0000256" key="1">
    <source>
        <dbReference type="ARBA" id="ARBA00004141"/>
    </source>
</evidence>
<evidence type="ECO:0000313" key="11">
    <source>
        <dbReference type="Proteomes" id="UP000267027"/>
    </source>
</evidence>
<protein>
    <recommendedName>
        <fullName evidence="8">Ammonium transporter</fullName>
    </recommendedName>
</protein>
<dbReference type="PANTHER" id="PTHR11730:SF6">
    <property type="entry name" value="AMMONIUM TRANSPORTER"/>
    <property type="match status" value="1"/>
</dbReference>
<evidence type="ECO:0000259" key="9">
    <source>
        <dbReference type="Pfam" id="PF00909"/>
    </source>
</evidence>
<dbReference type="InterPro" id="IPR029020">
    <property type="entry name" value="Ammonium/urea_transptr"/>
</dbReference>
<dbReference type="Pfam" id="PF00909">
    <property type="entry name" value="Ammonium_transp"/>
    <property type="match status" value="1"/>
</dbReference>
<dbReference type="OMA" id="NVMMKNM"/>